<feature type="compositionally biased region" description="Acidic residues" evidence="1">
    <location>
        <begin position="107"/>
        <end position="122"/>
    </location>
</feature>
<feature type="compositionally biased region" description="Basic and acidic residues" evidence="1">
    <location>
        <begin position="38"/>
        <end position="48"/>
    </location>
</feature>
<feature type="region of interest" description="Disordered" evidence="1">
    <location>
        <begin position="182"/>
        <end position="257"/>
    </location>
</feature>
<protein>
    <submittedName>
        <fullName evidence="2">Uncharacterized protein</fullName>
    </submittedName>
</protein>
<comment type="caution">
    <text evidence="2">The sequence shown here is derived from an EMBL/GenBank/DDBJ whole genome shotgun (WGS) entry which is preliminary data.</text>
</comment>
<feature type="compositionally biased region" description="Basic and acidic residues" evidence="1">
    <location>
        <begin position="196"/>
        <end position="227"/>
    </location>
</feature>
<feature type="region of interest" description="Disordered" evidence="1">
    <location>
        <begin position="1"/>
        <end position="147"/>
    </location>
</feature>
<organism evidence="2 3">
    <name type="scientific">Phyllosticta citriasiana</name>
    <dbReference type="NCBI Taxonomy" id="595635"/>
    <lineage>
        <taxon>Eukaryota</taxon>
        <taxon>Fungi</taxon>
        <taxon>Dikarya</taxon>
        <taxon>Ascomycota</taxon>
        <taxon>Pezizomycotina</taxon>
        <taxon>Dothideomycetes</taxon>
        <taxon>Dothideomycetes incertae sedis</taxon>
        <taxon>Botryosphaeriales</taxon>
        <taxon>Phyllostictaceae</taxon>
        <taxon>Phyllosticta</taxon>
    </lineage>
</organism>
<reference evidence="2 3" key="1">
    <citation type="submission" date="2024-04" db="EMBL/GenBank/DDBJ databases">
        <title>Phyllosticta paracitricarpa is synonymous to the EU quarantine fungus P. citricarpa based on phylogenomic analyses.</title>
        <authorList>
            <consortium name="Lawrence Berkeley National Laboratory"/>
            <person name="Van Ingen-Buijs V.A."/>
            <person name="Van Westerhoven A.C."/>
            <person name="Haridas S."/>
            <person name="Skiadas P."/>
            <person name="Martin F."/>
            <person name="Groenewald J.Z."/>
            <person name="Crous P.W."/>
            <person name="Seidl M.F."/>
        </authorList>
    </citation>
    <scope>NUCLEOTIDE SEQUENCE [LARGE SCALE GENOMIC DNA]</scope>
    <source>
        <strain evidence="2 3">CBS 123371</strain>
    </source>
</reference>
<keyword evidence="3" id="KW-1185">Reference proteome</keyword>
<feature type="compositionally biased region" description="Low complexity" evidence="1">
    <location>
        <begin position="123"/>
        <end position="136"/>
    </location>
</feature>
<dbReference type="Proteomes" id="UP001363622">
    <property type="component" value="Unassembled WGS sequence"/>
</dbReference>
<dbReference type="EMBL" id="JBBPHU010000001">
    <property type="protein sequence ID" value="KAK7524797.1"/>
    <property type="molecule type" value="Genomic_DNA"/>
</dbReference>
<sequence>MPPKSTETSSGDTKQNPMEKNSKCNEPHPVALATTAEEQAKAVAEKEAVAWNSAKRASQEADEANQKPDGDAAEADDDDEEAEFSFDATDDGKPGNENNQESARDVPDDDAQEASESVDADAADTLQNLAQQALNQKPEPGEGFQSVDGKKILALCEALAEKKKIPTEPTFYMDDRMLSRAEKAEAEAEGAQAGRAETEKEGRKMDDVVKECEKAESEKEDKKMDEVKEGEEAEIQIGEATETQKHLDAKMAQKSRK</sequence>
<feature type="compositionally biased region" description="Basic and acidic residues" evidence="1">
    <location>
        <begin position="242"/>
        <end position="251"/>
    </location>
</feature>
<gene>
    <name evidence="2" type="ORF">IWZ03DRAFT_420624</name>
</gene>
<evidence type="ECO:0000313" key="2">
    <source>
        <dbReference type="EMBL" id="KAK7524797.1"/>
    </source>
</evidence>
<evidence type="ECO:0000256" key="1">
    <source>
        <dbReference type="SAM" id="MobiDB-lite"/>
    </source>
</evidence>
<feature type="compositionally biased region" description="Polar residues" evidence="1">
    <location>
        <begin position="1"/>
        <end position="19"/>
    </location>
</feature>
<proteinExistence type="predicted"/>
<evidence type="ECO:0000313" key="3">
    <source>
        <dbReference type="Proteomes" id="UP001363622"/>
    </source>
</evidence>
<accession>A0ABR1L150</accession>
<name>A0ABR1L150_9PEZI</name>
<feature type="compositionally biased region" description="Acidic residues" evidence="1">
    <location>
        <begin position="71"/>
        <end position="84"/>
    </location>
</feature>